<dbReference type="GO" id="GO:0016593">
    <property type="term" value="C:Cdc73/Paf1 complex"/>
    <property type="evidence" value="ECO:0007669"/>
    <property type="project" value="InterPro"/>
</dbReference>
<dbReference type="GO" id="GO:0006368">
    <property type="term" value="P:transcription elongation by RNA polymerase II"/>
    <property type="evidence" value="ECO:0007669"/>
    <property type="project" value="InterPro"/>
</dbReference>
<evidence type="ECO:0000256" key="2">
    <source>
        <dbReference type="ARBA" id="ARBA00007560"/>
    </source>
</evidence>
<comment type="subcellular location">
    <subcellularLocation>
        <location evidence="1">Nucleus</location>
    </subcellularLocation>
</comment>
<evidence type="ECO:0000256" key="5">
    <source>
        <dbReference type="SAM" id="MobiDB-lite"/>
    </source>
</evidence>
<proteinExistence type="inferred from homology"/>
<dbReference type="Proteomes" id="UP000186922">
    <property type="component" value="Unassembled WGS sequence"/>
</dbReference>
<keyword evidence="7" id="KW-1185">Reference proteome</keyword>
<dbReference type="GO" id="GO:0003682">
    <property type="term" value="F:chromatin binding"/>
    <property type="evidence" value="ECO:0007669"/>
    <property type="project" value="TreeGrafter"/>
</dbReference>
<dbReference type="OrthoDB" id="10260285at2759"/>
<feature type="compositionally biased region" description="Acidic residues" evidence="5">
    <location>
        <begin position="362"/>
        <end position="371"/>
    </location>
</feature>
<dbReference type="PANTHER" id="PTHR23188">
    <property type="entry name" value="RNA POLYMERASE II-ASSOCIATED FACTOR 1 HOMOLOG"/>
    <property type="match status" value="1"/>
</dbReference>
<protein>
    <recommendedName>
        <fullName evidence="3">RNA polymerase II-associated factor 1 homolog</fullName>
    </recommendedName>
</protein>
<feature type="region of interest" description="Disordered" evidence="5">
    <location>
        <begin position="347"/>
        <end position="448"/>
    </location>
</feature>
<dbReference type="PANTHER" id="PTHR23188:SF12">
    <property type="entry name" value="RNA POLYMERASE II-ASSOCIATED FACTOR 1 HOMOLOG"/>
    <property type="match status" value="1"/>
</dbReference>
<evidence type="ECO:0000256" key="4">
    <source>
        <dbReference type="ARBA" id="ARBA00023242"/>
    </source>
</evidence>
<sequence>MAPPPMSTSGSRRPYASSSLEKDDFLCRTKYLNRLPDLPADTKFLVYNVDMAPYVKYSSTSLEKEYKRDINCDSDMGMKLSLLTMPSFKLPTGPDSGADIDALLCEDEVLNETQTSSKPQRIDHGRQVAWLRKTQYINNDYGLNRQEVSSEKAIKRPVITQMHDLDLRTRVKRAEAIQDTFDFAINKPKKHPNKPDLKAVEETAIFPDFDLAKYPVVCVTFETDPAPPAVHGYIPDEVMANTMLRGMTDEHGNQTVAYFVPPEETMRKLEETRGMTDDNEEYVFKLHREFSLPEDKKPQVLKDKEDNAFAFNIRDGSMFFLELETKVKLVRRARGAKKNKSKLVVRFTSAANSENKAPDAPPDNEIEEPDQPEQSPSTRIKLPVDSPSNGTNGNAEGSDEEDNTPPIKQEAERPNDHNESSDESEQSDNEVAAARKAANLSESDSDSD</sequence>
<reference evidence="6 7" key="1">
    <citation type="journal article" date="2016" name="Nat. Commun.">
        <title>Extremotolerant tardigrade genome and improved radiotolerance of human cultured cells by tardigrade-unique protein.</title>
        <authorList>
            <person name="Hashimoto T."/>
            <person name="Horikawa D.D."/>
            <person name="Saito Y."/>
            <person name="Kuwahara H."/>
            <person name="Kozuka-Hata H."/>
            <person name="Shin-I T."/>
            <person name="Minakuchi Y."/>
            <person name="Ohishi K."/>
            <person name="Motoyama A."/>
            <person name="Aizu T."/>
            <person name="Enomoto A."/>
            <person name="Kondo K."/>
            <person name="Tanaka S."/>
            <person name="Hara Y."/>
            <person name="Koshikawa S."/>
            <person name="Sagara H."/>
            <person name="Miura T."/>
            <person name="Yokobori S."/>
            <person name="Miyagawa K."/>
            <person name="Suzuki Y."/>
            <person name="Kubo T."/>
            <person name="Oyama M."/>
            <person name="Kohara Y."/>
            <person name="Fujiyama A."/>
            <person name="Arakawa K."/>
            <person name="Katayama T."/>
            <person name="Toyoda A."/>
            <person name="Kunieda T."/>
        </authorList>
    </citation>
    <scope>NUCLEOTIDE SEQUENCE [LARGE SCALE GENOMIC DNA]</scope>
    <source>
        <strain evidence="6 7">YOKOZUNA-1</strain>
    </source>
</reference>
<comment type="similarity">
    <text evidence="2">Belongs to the PAF1 family.</text>
</comment>
<keyword evidence="4" id="KW-0539">Nucleus</keyword>
<dbReference type="EMBL" id="BDGG01000004">
    <property type="protein sequence ID" value="GAU97907.1"/>
    <property type="molecule type" value="Genomic_DNA"/>
</dbReference>
<feature type="compositionally biased region" description="Polar residues" evidence="5">
    <location>
        <begin position="386"/>
        <end position="395"/>
    </location>
</feature>
<feature type="compositionally biased region" description="Basic and acidic residues" evidence="5">
    <location>
        <begin position="409"/>
        <end position="420"/>
    </location>
</feature>
<name>A0A1D1VDU2_RAMVA</name>
<dbReference type="AlphaFoldDB" id="A0A1D1VDU2"/>
<gene>
    <name evidence="6" type="primary">RvY_09130-1</name>
    <name evidence="6" type="synonym">RvY_09130.1</name>
    <name evidence="6" type="ORF">RvY_09130</name>
</gene>
<dbReference type="GO" id="GO:0000993">
    <property type="term" value="F:RNA polymerase II complex binding"/>
    <property type="evidence" value="ECO:0007669"/>
    <property type="project" value="TreeGrafter"/>
</dbReference>
<evidence type="ECO:0000313" key="6">
    <source>
        <dbReference type="EMBL" id="GAU97907.1"/>
    </source>
</evidence>
<dbReference type="STRING" id="947166.A0A1D1VDU2"/>
<dbReference type="InterPro" id="IPR007133">
    <property type="entry name" value="RNA_pol_II-assoc_Paf1"/>
</dbReference>
<dbReference type="Pfam" id="PF03985">
    <property type="entry name" value="Paf1"/>
    <property type="match status" value="1"/>
</dbReference>
<evidence type="ECO:0000256" key="1">
    <source>
        <dbReference type="ARBA" id="ARBA00004123"/>
    </source>
</evidence>
<accession>A0A1D1VDU2</accession>
<evidence type="ECO:0000256" key="3">
    <source>
        <dbReference type="ARBA" id="ARBA00020462"/>
    </source>
</evidence>
<comment type="caution">
    <text evidence="6">The sequence shown here is derived from an EMBL/GenBank/DDBJ whole genome shotgun (WGS) entry which is preliminary data.</text>
</comment>
<organism evidence="6 7">
    <name type="scientific">Ramazzottius varieornatus</name>
    <name type="common">Water bear</name>
    <name type="synonym">Tardigrade</name>
    <dbReference type="NCBI Taxonomy" id="947166"/>
    <lineage>
        <taxon>Eukaryota</taxon>
        <taxon>Metazoa</taxon>
        <taxon>Ecdysozoa</taxon>
        <taxon>Tardigrada</taxon>
        <taxon>Eutardigrada</taxon>
        <taxon>Parachela</taxon>
        <taxon>Hypsibioidea</taxon>
        <taxon>Ramazzottiidae</taxon>
        <taxon>Ramazzottius</taxon>
    </lineage>
</organism>
<evidence type="ECO:0000313" key="7">
    <source>
        <dbReference type="Proteomes" id="UP000186922"/>
    </source>
</evidence>